<proteinExistence type="predicted"/>
<evidence type="ECO:0000313" key="5">
    <source>
        <dbReference type="Proteomes" id="UP000245802"/>
    </source>
</evidence>
<evidence type="ECO:0000313" key="4">
    <source>
        <dbReference type="EMBL" id="AWM35785.1"/>
    </source>
</evidence>
<dbReference type="PANTHER" id="PTHR46580">
    <property type="entry name" value="SENSOR KINASE-RELATED"/>
    <property type="match status" value="1"/>
</dbReference>
<keyword evidence="5" id="KW-1185">Reference proteome</keyword>
<dbReference type="InterPro" id="IPR028994">
    <property type="entry name" value="Integrin_alpha_N"/>
</dbReference>
<dbReference type="EMBL" id="CP025958">
    <property type="protein sequence ID" value="AWM35785.1"/>
    <property type="molecule type" value="Genomic_DNA"/>
</dbReference>
<evidence type="ECO:0000256" key="2">
    <source>
        <dbReference type="ARBA" id="ARBA00023180"/>
    </source>
</evidence>
<dbReference type="PRINTS" id="PR01185">
    <property type="entry name" value="INTEGRINA"/>
</dbReference>
<dbReference type="SUPFAM" id="SSF69318">
    <property type="entry name" value="Integrin alpha N-terminal domain"/>
    <property type="match status" value="1"/>
</dbReference>
<name>A0A2Z3GY64_9BACT</name>
<keyword evidence="2" id="KW-0325">Glycoprotein</keyword>
<accession>A0A2Z3GY64</accession>
<feature type="region of interest" description="Disordered" evidence="3">
    <location>
        <begin position="466"/>
        <end position="486"/>
    </location>
</feature>
<evidence type="ECO:0000256" key="1">
    <source>
        <dbReference type="ARBA" id="ARBA00022729"/>
    </source>
</evidence>
<keyword evidence="1" id="KW-0732">Signal</keyword>
<evidence type="ECO:0000256" key="3">
    <source>
        <dbReference type="SAM" id="MobiDB-lite"/>
    </source>
</evidence>
<gene>
    <name evidence="4" type="ORF">C1280_01255</name>
</gene>
<sequence length="814" mass="83921">MSPIVRIPPSRTSHKSGDLMLRRAHSPALQVEQLEDRFNPAGSVIPAGEFNWTQYSPTGELGQLLWNGGNLVYQSRVAGAWSTETVAASGVFTAGEYNSTDAVQKASQTAQLVFTSDGTPHALFLEKVWAGSSYQTLIQHYARTSAGWQHVETITPTWQSSWGPNNLVAEAGANNSIHLIFTETTAAATGVGNFGAGQLWYSTNASGSWGFAKVADTADLGQDVWFTGGRWAPRFLSLAVDSLNYAHVTYTPQFYIAGAFSTVNSTLMYATNRGGAWNSQTLMAPGDGTADAGLGASVAVGPGDQIAVASYYVDRYNTGSPQTSQLMYHTLTAGGWTHSVVASTPAGYVAGDGARFTGFAPQLYFDASGQANIVFSDEAAEHLPVSYANQFAGQIRLATLAGGAWSTQTIYSQTDPIRNQLLYPVAATYNGQTTFAGLVATSTVDGNKNPVRTDYTPVDVNAPYGSATAPVSATPPVTTKPGSTTPAAGAVTGGSAAGSGWAVASDSGATASRVYVYRSDGTLSMSVTPFGDGYRGGVRVARGDVNGDGVIDLITVSGAGIESRVRVWSGVNAAMIADFVPFAGYQGGLWVAAGDINGDGAADIALGTDLGNVPHVKVFNGRGVNEIASFYAYSVGFLGGVRVGVGDLNRDGFADLVTGAGYGAGPHVRTFDGKALAGGAGPKLLANDFFAFAPSMTAGLNITVGDIDGDGYADIAASPGAGAAHLRVFSGRGLSNGQGPVELLSTIAWDGATGLRTAAADVNGDGRMDLIAATAGANNGRIAVFTNSNLLPPNPLGVRWIDTVPGTSTGVFVG</sequence>
<dbReference type="Gene3D" id="2.130.10.130">
    <property type="entry name" value="Integrin alpha, N-terminal"/>
    <property type="match status" value="2"/>
</dbReference>
<dbReference type="InterPro" id="IPR013517">
    <property type="entry name" value="FG-GAP"/>
</dbReference>
<dbReference type="GO" id="GO:0007155">
    <property type="term" value="P:cell adhesion"/>
    <property type="evidence" value="ECO:0007669"/>
    <property type="project" value="InterPro"/>
</dbReference>
<dbReference type="InterPro" id="IPR000413">
    <property type="entry name" value="Integrin_alpha"/>
</dbReference>
<protein>
    <submittedName>
        <fullName evidence="4">VCBS repeat-containing protein</fullName>
    </submittedName>
</protein>
<dbReference type="Pfam" id="PF13517">
    <property type="entry name" value="FG-GAP_3"/>
    <property type="match status" value="1"/>
</dbReference>
<dbReference type="Pfam" id="PF01839">
    <property type="entry name" value="FG-GAP"/>
    <property type="match status" value="1"/>
</dbReference>
<dbReference type="AlphaFoldDB" id="A0A2Z3GY64"/>
<dbReference type="GO" id="GO:0008305">
    <property type="term" value="C:integrin complex"/>
    <property type="evidence" value="ECO:0007669"/>
    <property type="project" value="InterPro"/>
</dbReference>
<dbReference type="KEGG" id="gog:C1280_01255"/>
<dbReference type="Proteomes" id="UP000245802">
    <property type="component" value="Chromosome"/>
</dbReference>
<dbReference type="PANTHER" id="PTHR46580:SF2">
    <property type="entry name" value="MAM DOMAIN-CONTAINING PROTEIN"/>
    <property type="match status" value="1"/>
</dbReference>
<reference evidence="4 5" key="1">
    <citation type="submission" date="2018-01" db="EMBL/GenBank/DDBJ databases">
        <title>G. obscuriglobus.</title>
        <authorList>
            <person name="Franke J."/>
            <person name="Blomberg W."/>
            <person name="Selmecki A."/>
        </authorList>
    </citation>
    <scope>NUCLEOTIDE SEQUENCE [LARGE SCALE GENOMIC DNA]</scope>
    <source>
        <strain evidence="4 5">DSM 5831</strain>
    </source>
</reference>
<organism evidence="4 5">
    <name type="scientific">Gemmata obscuriglobus</name>
    <dbReference type="NCBI Taxonomy" id="114"/>
    <lineage>
        <taxon>Bacteria</taxon>
        <taxon>Pseudomonadati</taxon>
        <taxon>Planctomycetota</taxon>
        <taxon>Planctomycetia</taxon>
        <taxon>Gemmatales</taxon>
        <taxon>Gemmataceae</taxon>
        <taxon>Gemmata</taxon>
    </lineage>
</organism>